<evidence type="ECO:0000256" key="5">
    <source>
        <dbReference type="SAM" id="Phobius"/>
    </source>
</evidence>
<dbReference type="STRING" id="388467.A19Y_2161"/>
<feature type="transmembrane region" description="Helical" evidence="5">
    <location>
        <begin position="216"/>
        <end position="238"/>
    </location>
</feature>
<evidence type="ECO:0000256" key="4">
    <source>
        <dbReference type="ARBA" id="ARBA00023136"/>
    </source>
</evidence>
<dbReference type="PATRIC" id="fig|388467.6.peg.2108"/>
<evidence type="ECO:0000256" key="1">
    <source>
        <dbReference type="ARBA" id="ARBA00004141"/>
    </source>
</evidence>
<name>A0A073CG58_PLAA1</name>
<dbReference type="eggNOG" id="COG0670">
    <property type="taxonomic scope" value="Bacteria"/>
</dbReference>
<evidence type="ECO:0000256" key="3">
    <source>
        <dbReference type="ARBA" id="ARBA00022989"/>
    </source>
</evidence>
<organism evidence="6 7">
    <name type="scientific">Planktothrix agardhii (strain NIVA-CYA 126/8)</name>
    <dbReference type="NCBI Taxonomy" id="388467"/>
    <lineage>
        <taxon>Bacteria</taxon>
        <taxon>Bacillati</taxon>
        <taxon>Cyanobacteriota</taxon>
        <taxon>Cyanophyceae</taxon>
        <taxon>Oscillatoriophycideae</taxon>
        <taxon>Oscillatoriales</taxon>
        <taxon>Microcoleaceae</taxon>
        <taxon>Planktothrix</taxon>
    </lineage>
</organism>
<feature type="transmembrane region" description="Helical" evidence="5">
    <location>
        <begin position="183"/>
        <end position="204"/>
    </location>
</feature>
<keyword evidence="4 5" id="KW-0472">Membrane</keyword>
<accession>A0A073CG58</accession>
<dbReference type="Pfam" id="PF01027">
    <property type="entry name" value="Bax1-I"/>
    <property type="match status" value="1"/>
</dbReference>
<keyword evidence="7" id="KW-1185">Reference proteome</keyword>
<reference evidence="6 7" key="1">
    <citation type="journal article" date="2014" name="Appl. Environ. Microbiol.">
        <title>Elucidation of insertion elements encoded on plasmids and in vitro construction of shuttle vectors from the toxic cyanobacterium Planktothrix.</title>
        <authorList>
            <person name="Christiansen G."/>
            <person name="Goesmann A."/>
            <person name="Kurmayer R."/>
        </authorList>
    </citation>
    <scope>NUCLEOTIDE SEQUENCE [LARGE SCALE GENOMIC DNA]</scope>
    <source>
        <strain evidence="6 7">NIVA-CYA 126/8</strain>
    </source>
</reference>
<gene>
    <name evidence="6" type="ORF">A19Y_2161</name>
</gene>
<sequence>MTSTSNFRQAVREAKNEAIVGPNVIANALPYVGGGLILTALGTFGGLNVAAANPGLFMTTFWVAFIAQIALFFVASGIANNGNNKAALPLLATYSLLTGYTLTGLVALALGTSGVGIAGIGVAALGCGVTFIGARSIGSNLSESDGMALSKTIRLGIISLFVVILAQFVLGFFGIIAPSWLEIGISGLGVLLFVGAAVVDFYLLPRAYTDKQYLSAALSMYLTYINLFIFILRLLIAFNRD</sequence>
<comment type="subcellular location">
    <subcellularLocation>
        <location evidence="1">Membrane</location>
        <topology evidence="1">Multi-pass membrane protein</topology>
    </subcellularLocation>
</comment>
<evidence type="ECO:0000256" key="2">
    <source>
        <dbReference type="ARBA" id="ARBA00022692"/>
    </source>
</evidence>
<dbReference type="EMBL" id="CM002803">
    <property type="protein sequence ID" value="KEI67121.1"/>
    <property type="molecule type" value="Genomic_DNA"/>
</dbReference>
<dbReference type="RefSeq" id="WP_027255569.1">
    <property type="nucleotide sequence ID" value="NZ_CM002803.1"/>
</dbReference>
<dbReference type="HOGENOM" id="CLU_986288_0_0_3"/>
<feature type="transmembrane region" description="Helical" evidence="5">
    <location>
        <begin position="56"/>
        <end position="75"/>
    </location>
</feature>
<feature type="transmembrane region" description="Helical" evidence="5">
    <location>
        <begin position="20"/>
        <end position="44"/>
    </location>
</feature>
<dbReference type="Proteomes" id="UP000027395">
    <property type="component" value="Chromosome"/>
</dbReference>
<evidence type="ECO:0000313" key="6">
    <source>
        <dbReference type="EMBL" id="KEI67121.1"/>
    </source>
</evidence>
<feature type="transmembrane region" description="Helical" evidence="5">
    <location>
        <begin position="155"/>
        <end position="177"/>
    </location>
</feature>
<protein>
    <submittedName>
        <fullName evidence="6">Uncharacterized protein</fullName>
    </submittedName>
</protein>
<dbReference type="AlphaFoldDB" id="A0A073CG58"/>
<keyword evidence="2 5" id="KW-0812">Transmembrane</keyword>
<dbReference type="GO" id="GO:0016020">
    <property type="term" value="C:membrane"/>
    <property type="evidence" value="ECO:0007669"/>
    <property type="project" value="UniProtKB-SubCell"/>
</dbReference>
<proteinExistence type="predicted"/>
<feature type="transmembrane region" description="Helical" evidence="5">
    <location>
        <begin position="87"/>
        <end position="109"/>
    </location>
</feature>
<evidence type="ECO:0000313" key="7">
    <source>
        <dbReference type="Proteomes" id="UP000027395"/>
    </source>
</evidence>
<feature type="transmembrane region" description="Helical" evidence="5">
    <location>
        <begin position="115"/>
        <end position="134"/>
    </location>
</feature>
<keyword evidence="3 5" id="KW-1133">Transmembrane helix</keyword>
<dbReference type="InterPro" id="IPR006214">
    <property type="entry name" value="Bax_inhibitor_1-related"/>
</dbReference>
<dbReference type="GeneID" id="77289311"/>